<keyword evidence="1 2" id="KW-0238">DNA-binding</keyword>
<evidence type="ECO:0000256" key="2">
    <source>
        <dbReference type="PROSITE-ProRule" id="PRU00335"/>
    </source>
</evidence>
<proteinExistence type="predicted"/>
<dbReference type="InterPro" id="IPR009057">
    <property type="entry name" value="Homeodomain-like_sf"/>
</dbReference>
<dbReference type="PROSITE" id="PS50977">
    <property type="entry name" value="HTH_TETR_2"/>
    <property type="match status" value="1"/>
</dbReference>
<dbReference type="AlphaFoldDB" id="A0A1T5IYD1"/>
<accession>A0A1T5IYD1</accession>
<gene>
    <name evidence="4" type="ORF">SAMN06309945_0972</name>
</gene>
<dbReference type="OrthoDB" id="3196926at2"/>
<dbReference type="InterPro" id="IPR001647">
    <property type="entry name" value="HTH_TetR"/>
</dbReference>
<feature type="domain" description="HTH tetR-type" evidence="3">
    <location>
        <begin position="11"/>
        <end position="69"/>
    </location>
</feature>
<evidence type="ECO:0000259" key="3">
    <source>
        <dbReference type="PROSITE" id="PS50977"/>
    </source>
</evidence>
<dbReference type="GO" id="GO:0003677">
    <property type="term" value="F:DNA binding"/>
    <property type="evidence" value="ECO:0007669"/>
    <property type="project" value="UniProtKB-UniRule"/>
</dbReference>
<keyword evidence="5" id="KW-1185">Reference proteome</keyword>
<dbReference type="STRING" id="123320.SAMN06309945_0972"/>
<dbReference type="RefSeq" id="WP_079727107.1">
    <property type="nucleotide sequence ID" value="NZ_FUZP01000001.1"/>
</dbReference>
<evidence type="ECO:0000313" key="4">
    <source>
        <dbReference type="EMBL" id="SKC43938.1"/>
    </source>
</evidence>
<evidence type="ECO:0000256" key="1">
    <source>
        <dbReference type="ARBA" id="ARBA00023125"/>
    </source>
</evidence>
<dbReference type="Gene3D" id="1.10.357.10">
    <property type="entry name" value="Tetracycline Repressor, domain 2"/>
    <property type="match status" value="1"/>
</dbReference>
<feature type="DNA-binding region" description="H-T-H motif" evidence="2">
    <location>
        <begin position="32"/>
        <end position="51"/>
    </location>
</feature>
<evidence type="ECO:0000313" key="5">
    <source>
        <dbReference type="Proteomes" id="UP000190857"/>
    </source>
</evidence>
<dbReference type="Proteomes" id="UP000190857">
    <property type="component" value="Unassembled WGS sequence"/>
</dbReference>
<sequence>MTPRVEDPRPARTRAAIIGAVETLSAAGDEITVAAIVAEAGISRSTFYTQFRDLDALAVDILTAAFTEIEALDLRLRQSTSPLETARATTAHLVAEFDRRRSLYAGVLGSRTTTEAHRAVHDAFAEQALDTMRATVPEHLDPRVTADYVAGGSMAVITAWLLSDDPLPASRVQDHLLALLPPWLINDERNHTPS</sequence>
<dbReference type="SUPFAM" id="SSF46689">
    <property type="entry name" value="Homeodomain-like"/>
    <property type="match status" value="1"/>
</dbReference>
<dbReference type="SUPFAM" id="SSF48498">
    <property type="entry name" value="Tetracyclin repressor-like, C-terminal domain"/>
    <property type="match status" value="1"/>
</dbReference>
<reference evidence="4 5" key="1">
    <citation type="submission" date="2017-02" db="EMBL/GenBank/DDBJ databases">
        <authorList>
            <person name="Peterson S.W."/>
        </authorList>
    </citation>
    <scope>NUCLEOTIDE SEQUENCE [LARGE SCALE GENOMIC DNA]</scope>
    <source>
        <strain evidence="4 5">VKM Ac-2059</strain>
    </source>
</reference>
<name>A0A1T5IYD1_9MICO</name>
<dbReference type="EMBL" id="FUZP01000001">
    <property type="protein sequence ID" value="SKC43938.1"/>
    <property type="molecule type" value="Genomic_DNA"/>
</dbReference>
<organism evidence="4 5">
    <name type="scientific">Okibacterium fritillariae</name>
    <dbReference type="NCBI Taxonomy" id="123320"/>
    <lineage>
        <taxon>Bacteria</taxon>
        <taxon>Bacillati</taxon>
        <taxon>Actinomycetota</taxon>
        <taxon>Actinomycetes</taxon>
        <taxon>Micrococcales</taxon>
        <taxon>Microbacteriaceae</taxon>
        <taxon>Okibacterium</taxon>
    </lineage>
</organism>
<protein>
    <submittedName>
        <fullName evidence="4">Transcriptional regulator, TetR family</fullName>
    </submittedName>
</protein>
<dbReference type="InterPro" id="IPR036271">
    <property type="entry name" value="Tet_transcr_reg_TetR-rel_C_sf"/>
</dbReference>